<evidence type="ECO:0000256" key="2">
    <source>
        <dbReference type="ARBA" id="ARBA00012483"/>
    </source>
</evidence>
<dbReference type="InterPro" id="IPR001841">
    <property type="entry name" value="Znf_RING"/>
</dbReference>
<dbReference type="FunFam" id="3.30.40.10:FF:000022">
    <property type="entry name" value="E3 ubiquitin-protein ligase RING1-like"/>
    <property type="match status" value="1"/>
</dbReference>
<dbReference type="AlphaFoldDB" id="A0A9E7FF22"/>
<keyword evidence="7" id="KW-0862">Zinc</keyword>
<dbReference type="Gene3D" id="3.30.40.10">
    <property type="entry name" value="Zinc/RING finger domain, C3HC4 (zinc finger)"/>
    <property type="match status" value="1"/>
</dbReference>
<dbReference type="OrthoDB" id="21204at2759"/>
<evidence type="ECO:0000256" key="4">
    <source>
        <dbReference type="ARBA" id="ARBA00022723"/>
    </source>
</evidence>
<accession>A0A9E7FF22</accession>
<dbReference type="Pfam" id="PF06547">
    <property type="entry name" value="DUF1117"/>
    <property type="match status" value="1"/>
</dbReference>
<name>A0A9E7FF22_9LILI</name>
<dbReference type="InterPro" id="IPR039525">
    <property type="entry name" value="RNF126-like_zinc-ribbon"/>
</dbReference>
<dbReference type="EC" id="2.3.2.27" evidence="2"/>
<reference evidence="11" key="1">
    <citation type="submission" date="2022-05" db="EMBL/GenBank/DDBJ databases">
        <title>The Musa troglodytarum L. genome provides insights into the mechanism of non-climacteric behaviour and enrichment of carotenoids.</title>
        <authorList>
            <person name="Wang J."/>
        </authorList>
    </citation>
    <scope>NUCLEOTIDE SEQUENCE</scope>
    <source>
        <tissue evidence="11">Leaf</tissue>
    </source>
</reference>
<dbReference type="Pfam" id="PF14369">
    <property type="entry name" value="Zn_ribbon_19"/>
    <property type="match status" value="1"/>
</dbReference>
<dbReference type="Pfam" id="PF13639">
    <property type="entry name" value="zf-RING_2"/>
    <property type="match status" value="1"/>
</dbReference>
<feature type="region of interest" description="Disordered" evidence="9">
    <location>
        <begin position="165"/>
        <end position="219"/>
    </location>
</feature>
<evidence type="ECO:0000256" key="5">
    <source>
        <dbReference type="ARBA" id="ARBA00022771"/>
    </source>
</evidence>
<dbReference type="SUPFAM" id="SSF57850">
    <property type="entry name" value="RING/U-box"/>
    <property type="match status" value="1"/>
</dbReference>
<keyword evidence="12" id="KW-1185">Reference proteome</keyword>
<dbReference type="CDD" id="cd16667">
    <property type="entry name" value="RING-H2_RNF126-like"/>
    <property type="match status" value="1"/>
</dbReference>
<evidence type="ECO:0000256" key="3">
    <source>
        <dbReference type="ARBA" id="ARBA00022679"/>
    </source>
</evidence>
<dbReference type="EMBL" id="CP097505">
    <property type="protein sequence ID" value="URD93012.1"/>
    <property type="molecule type" value="Genomic_DNA"/>
</dbReference>
<evidence type="ECO:0000313" key="11">
    <source>
        <dbReference type="EMBL" id="URD93012.1"/>
    </source>
</evidence>
<dbReference type="SMART" id="SM00184">
    <property type="entry name" value="RING"/>
    <property type="match status" value="1"/>
</dbReference>
<dbReference type="PANTHER" id="PTHR15710:SF217">
    <property type="entry name" value="E3 UBIQUITIN-PROTEIN LIGASE RDUF2"/>
    <property type="match status" value="1"/>
</dbReference>
<feature type="region of interest" description="Disordered" evidence="9">
    <location>
        <begin position="461"/>
        <end position="483"/>
    </location>
</feature>
<keyword evidence="4" id="KW-0479">Metal-binding</keyword>
<sequence length="508" mass="55703">MGSARSETSYLTHVIRLKLDRPLTNTVARMEPTIIRHVDGAVRTPSGSYAVPSSVGSTPSRTRLRCRNRRPLEVFQPPRSFAFPPLYFLLFPTQIPESSRGIPFLAGSFVVAFALLSMMTSMGTAPSYWCYRCSRFVRVWPRDAVVCPDCGGGFLEEVDSPPRPLPVSTAGAEPRRRRFPSTAVDRAGVRRHHRSSTGERSPFNPVIVLRGPPEGRGDADRATGNSFELYYDDGSGSGLRPLPESMSDFLMGSGFERLLDQLAQIEVNGFGGGGGFEHPPASKAAIESMPTIEIADGHIMMESHCAVCKDPFELGAEAREMPCKHIYHQDCILPWLLLRNSCPVCRHEMPTDAPERGMAEPDADEQAHVAGNDEEMVGLTIWRLPGGGFAVGRFTGGRRAGERGLPVVYTEVDGGFSTGGAPRRVSWSSRGSRSREGGGIGQAFRSFFSFFRRLRSSSTTSSRLSSESRSTSTSSLRSRRHSIFSRSSRSRTTSWALEDGNASAIARW</sequence>
<keyword evidence="6" id="KW-0833">Ubl conjugation pathway</keyword>
<dbReference type="GO" id="GO:0005737">
    <property type="term" value="C:cytoplasm"/>
    <property type="evidence" value="ECO:0007669"/>
    <property type="project" value="TreeGrafter"/>
</dbReference>
<evidence type="ECO:0000256" key="8">
    <source>
        <dbReference type="PROSITE-ProRule" id="PRU00175"/>
    </source>
</evidence>
<dbReference type="InterPro" id="IPR013083">
    <property type="entry name" value="Znf_RING/FYVE/PHD"/>
</dbReference>
<dbReference type="InterPro" id="IPR010543">
    <property type="entry name" value="DUF1117"/>
</dbReference>
<keyword evidence="5 8" id="KW-0863">Zinc-finger</keyword>
<evidence type="ECO:0000256" key="7">
    <source>
        <dbReference type="ARBA" id="ARBA00022833"/>
    </source>
</evidence>
<comment type="catalytic activity">
    <reaction evidence="1">
        <text>S-ubiquitinyl-[E2 ubiquitin-conjugating enzyme]-L-cysteine + [acceptor protein]-L-lysine = [E2 ubiquitin-conjugating enzyme]-L-cysteine + N(6)-ubiquitinyl-[acceptor protein]-L-lysine.</text>
        <dbReference type="EC" id="2.3.2.27"/>
    </reaction>
</comment>
<dbReference type="PANTHER" id="PTHR15710">
    <property type="entry name" value="E3 UBIQUITIN-PROTEIN LIGASE PRAJA"/>
    <property type="match status" value="1"/>
</dbReference>
<dbReference type="PROSITE" id="PS50089">
    <property type="entry name" value="ZF_RING_2"/>
    <property type="match status" value="1"/>
</dbReference>
<keyword evidence="3" id="KW-0808">Transferase</keyword>
<evidence type="ECO:0000256" key="6">
    <source>
        <dbReference type="ARBA" id="ARBA00022786"/>
    </source>
</evidence>
<dbReference type="GO" id="GO:0008270">
    <property type="term" value="F:zinc ion binding"/>
    <property type="evidence" value="ECO:0007669"/>
    <property type="project" value="UniProtKB-KW"/>
</dbReference>
<gene>
    <name evidence="11" type="ORF">MUK42_01870</name>
</gene>
<feature type="domain" description="RING-type" evidence="10">
    <location>
        <begin position="305"/>
        <end position="346"/>
    </location>
</feature>
<protein>
    <recommendedName>
        <fullName evidence="2">RING-type E3 ubiquitin transferase</fullName>
        <ecNumber evidence="2">2.3.2.27</ecNumber>
    </recommendedName>
</protein>
<evidence type="ECO:0000259" key="10">
    <source>
        <dbReference type="PROSITE" id="PS50089"/>
    </source>
</evidence>
<dbReference type="Proteomes" id="UP001055439">
    <property type="component" value="Chromosome 3"/>
</dbReference>
<dbReference type="GO" id="GO:0061630">
    <property type="term" value="F:ubiquitin protein ligase activity"/>
    <property type="evidence" value="ECO:0007669"/>
    <property type="project" value="UniProtKB-EC"/>
</dbReference>
<organism evidence="11 12">
    <name type="scientific">Musa troglodytarum</name>
    <name type="common">fe'i banana</name>
    <dbReference type="NCBI Taxonomy" id="320322"/>
    <lineage>
        <taxon>Eukaryota</taxon>
        <taxon>Viridiplantae</taxon>
        <taxon>Streptophyta</taxon>
        <taxon>Embryophyta</taxon>
        <taxon>Tracheophyta</taxon>
        <taxon>Spermatophyta</taxon>
        <taxon>Magnoliopsida</taxon>
        <taxon>Liliopsida</taxon>
        <taxon>Zingiberales</taxon>
        <taxon>Musaceae</taxon>
        <taxon>Musa</taxon>
    </lineage>
</organism>
<dbReference type="GO" id="GO:0016567">
    <property type="term" value="P:protein ubiquitination"/>
    <property type="evidence" value="ECO:0007669"/>
    <property type="project" value="TreeGrafter"/>
</dbReference>
<evidence type="ECO:0000256" key="9">
    <source>
        <dbReference type="SAM" id="MobiDB-lite"/>
    </source>
</evidence>
<evidence type="ECO:0000256" key="1">
    <source>
        <dbReference type="ARBA" id="ARBA00000900"/>
    </source>
</evidence>
<feature type="compositionally biased region" description="Low complexity" evidence="9">
    <location>
        <begin position="461"/>
        <end position="476"/>
    </location>
</feature>
<proteinExistence type="predicted"/>
<evidence type="ECO:0000313" key="12">
    <source>
        <dbReference type="Proteomes" id="UP001055439"/>
    </source>
</evidence>